<dbReference type="Pfam" id="PF13472">
    <property type="entry name" value="Lipase_GDSL_2"/>
    <property type="match status" value="1"/>
</dbReference>
<reference evidence="3" key="1">
    <citation type="journal article" date="2019" name="Int. J. Syst. Evol. Microbiol.">
        <title>The Global Catalogue of Microorganisms (GCM) 10K type strain sequencing project: providing services to taxonomists for standard genome sequencing and annotation.</title>
        <authorList>
            <consortium name="The Broad Institute Genomics Platform"/>
            <consortium name="The Broad Institute Genome Sequencing Center for Infectious Disease"/>
            <person name="Wu L."/>
            <person name="Ma J."/>
        </authorList>
    </citation>
    <scope>NUCLEOTIDE SEQUENCE [LARGE SCALE GENOMIC DNA]</scope>
    <source>
        <strain evidence="3">JCM 4253</strain>
    </source>
</reference>
<sequence length="215" mass="22427">MLAGLLCVLLATGADLHAGAAAPRPRLLVLGDSIAGGSAQGGNGAQGWPSLVAEQLGLTLRLDAKGGTGYTTGGRQEGGRPYPQRVEQAIAAEPDVVVVEGSRNDVSPAKTRATAVDTLRRLRAGLPHARILVIGPVYSFLRPIDSHPIDTAVSAAAETLGVPYLSAVRRGWFTGSAHRFIGGDGVHPTDAGHAYLARQIRPEISRLLHVRDRSG</sequence>
<dbReference type="PANTHER" id="PTHR30383">
    <property type="entry name" value="THIOESTERASE 1/PROTEASE 1/LYSOPHOSPHOLIPASE L1"/>
    <property type="match status" value="1"/>
</dbReference>
<dbReference type="Gene3D" id="3.40.50.1110">
    <property type="entry name" value="SGNH hydrolase"/>
    <property type="match status" value="1"/>
</dbReference>
<dbReference type="InterPro" id="IPR013830">
    <property type="entry name" value="SGNH_hydro"/>
</dbReference>
<dbReference type="GO" id="GO:0004622">
    <property type="term" value="F:phosphatidylcholine lysophospholipase activity"/>
    <property type="evidence" value="ECO:0007669"/>
    <property type="project" value="TreeGrafter"/>
</dbReference>
<organism evidence="2 3">
    <name type="scientific">Streptomyces capoamus</name>
    <dbReference type="NCBI Taxonomy" id="68183"/>
    <lineage>
        <taxon>Bacteria</taxon>
        <taxon>Bacillati</taxon>
        <taxon>Actinomycetota</taxon>
        <taxon>Actinomycetes</taxon>
        <taxon>Kitasatosporales</taxon>
        <taxon>Streptomycetaceae</taxon>
        <taxon>Streptomyces</taxon>
    </lineage>
</organism>
<proteinExistence type="predicted"/>
<accession>A0A919C1V3</accession>
<name>A0A919C1V3_9ACTN</name>
<dbReference type="SUPFAM" id="SSF52266">
    <property type="entry name" value="SGNH hydrolase"/>
    <property type="match status" value="1"/>
</dbReference>
<comment type="caution">
    <text evidence="2">The sequence shown here is derived from an EMBL/GenBank/DDBJ whole genome shotgun (WGS) entry which is preliminary data.</text>
</comment>
<evidence type="ECO:0000259" key="1">
    <source>
        <dbReference type="Pfam" id="PF13472"/>
    </source>
</evidence>
<dbReference type="CDD" id="cd00229">
    <property type="entry name" value="SGNH_hydrolase"/>
    <property type="match status" value="1"/>
</dbReference>
<feature type="domain" description="SGNH hydrolase-type esterase" evidence="1">
    <location>
        <begin position="29"/>
        <end position="194"/>
    </location>
</feature>
<dbReference type="PANTHER" id="PTHR30383:SF5">
    <property type="entry name" value="SGNH HYDROLASE-TYPE ESTERASE DOMAIN-CONTAINING PROTEIN"/>
    <property type="match status" value="1"/>
</dbReference>
<dbReference type="InterPro" id="IPR051532">
    <property type="entry name" value="Ester_Hydrolysis_Enzymes"/>
</dbReference>
<evidence type="ECO:0000313" key="3">
    <source>
        <dbReference type="Proteomes" id="UP000619355"/>
    </source>
</evidence>
<keyword evidence="3" id="KW-1185">Reference proteome</keyword>
<evidence type="ECO:0000313" key="2">
    <source>
        <dbReference type="EMBL" id="GHG40817.1"/>
    </source>
</evidence>
<dbReference type="InterPro" id="IPR036514">
    <property type="entry name" value="SGNH_hydro_sf"/>
</dbReference>
<protein>
    <recommendedName>
        <fullName evidence="1">SGNH hydrolase-type esterase domain-containing protein</fullName>
    </recommendedName>
</protein>
<gene>
    <name evidence="2" type="ORF">GCM10018980_15370</name>
</gene>
<dbReference type="Proteomes" id="UP000619355">
    <property type="component" value="Unassembled WGS sequence"/>
</dbReference>
<dbReference type="EMBL" id="BNBF01000003">
    <property type="protein sequence ID" value="GHG40817.1"/>
    <property type="molecule type" value="Genomic_DNA"/>
</dbReference>
<dbReference type="AlphaFoldDB" id="A0A919C1V3"/>